<dbReference type="NCBIfam" id="NF041278">
    <property type="entry name" value="CmcJ_NvfI_EfuI"/>
    <property type="match status" value="1"/>
</dbReference>
<evidence type="ECO:0000313" key="2">
    <source>
        <dbReference type="EMBL" id="KAA8632139.1"/>
    </source>
</evidence>
<dbReference type="EMBL" id="NMPR01000061">
    <property type="protein sequence ID" value="KAA8632139.1"/>
    <property type="molecule type" value="Genomic_DNA"/>
</dbReference>
<comment type="caution">
    <text evidence="2">The sequence shown here is derived from an EMBL/GenBank/DDBJ whole genome shotgun (WGS) entry which is preliminary data.</text>
</comment>
<dbReference type="PANTHER" id="PTHR34598">
    <property type="entry name" value="BLL6449 PROTEIN"/>
    <property type="match status" value="1"/>
</dbReference>
<gene>
    <name evidence="2" type="ORF">SMACR_07006</name>
</gene>
<name>A0A8S8ZRQ7_SORMA</name>
<sequence length="336" mass="38295">MNYVFEPLTNRASKAHDTPSSVQAQIILLRKRKMPTITTTIEFIKDDPKFIVGSKGCEKPYYIIPVEGGAVNPLTDKVTNMAYERHVVGVRDIREAQPAPTLERNGFILSAHKSMAIASHDSESIDRYKQETQELLRKVFPDAEEVVTWDFRRRLNKKTTPSQVRLDTFRFEDELHIEGPAKGAHDATLDSGPAIVQRHLTPEMRLKYLKEGAEEYRFRIVNTWRPLNQPALQDNPLAFCDYTSVSHGDLLPCDRVYPHFVGEIFMLRHSPAQEWYWVSHQTPDEVTVMIMYDTKPGDGGARLCPHVSVQNPLADPESSPRESIETRSIVVSRVKA</sequence>
<accession>A0A8S8ZRQ7</accession>
<dbReference type="InterPro" id="IPR044053">
    <property type="entry name" value="AsaB-like"/>
</dbReference>
<evidence type="ECO:0000313" key="3">
    <source>
        <dbReference type="Proteomes" id="UP000433876"/>
    </source>
</evidence>
<dbReference type="Proteomes" id="UP000433876">
    <property type="component" value="Unassembled WGS sequence"/>
</dbReference>
<reference evidence="2 3" key="1">
    <citation type="submission" date="2017-07" db="EMBL/GenBank/DDBJ databases">
        <title>Genome sequence of the Sordaria macrospora wild type strain R19027.</title>
        <authorList>
            <person name="Nowrousian M."/>
            <person name="Teichert I."/>
            <person name="Kueck U."/>
        </authorList>
    </citation>
    <scope>NUCLEOTIDE SEQUENCE [LARGE SCALE GENOMIC DNA]</scope>
    <source>
        <strain evidence="2 3">R19027</strain>
        <tissue evidence="2">Mycelium</tissue>
    </source>
</reference>
<dbReference type="PANTHER" id="PTHR34598:SF3">
    <property type="entry name" value="OXIDOREDUCTASE AN1597"/>
    <property type="match status" value="1"/>
</dbReference>
<proteinExistence type="inferred from homology"/>
<protein>
    <recommendedName>
        <fullName evidence="4">Methyltransferase</fullName>
    </recommendedName>
</protein>
<dbReference type="VEuPathDB" id="FungiDB:SMAC_07006"/>
<evidence type="ECO:0000256" key="1">
    <source>
        <dbReference type="ARBA" id="ARBA00023604"/>
    </source>
</evidence>
<organism evidence="2 3">
    <name type="scientific">Sordaria macrospora</name>
    <dbReference type="NCBI Taxonomy" id="5147"/>
    <lineage>
        <taxon>Eukaryota</taxon>
        <taxon>Fungi</taxon>
        <taxon>Dikarya</taxon>
        <taxon>Ascomycota</taxon>
        <taxon>Pezizomycotina</taxon>
        <taxon>Sordariomycetes</taxon>
        <taxon>Sordariomycetidae</taxon>
        <taxon>Sordariales</taxon>
        <taxon>Sordariaceae</taxon>
        <taxon>Sordaria</taxon>
    </lineage>
</organism>
<dbReference type="GO" id="GO:0016491">
    <property type="term" value="F:oxidoreductase activity"/>
    <property type="evidence" value="ECO:0007669"/>
    <property type="project" value="InterPro"/>
</dbReference>
<evidence type="ECO:0008006" key="4">
    <source>
        <dbReference type="Google" id="ProtNLM"/>
    </source>
</evidence>
<comment type="similarity">
    <text evidence="1">Belongs to the asaB hydroxylase/desaturase family.</text>
</comment>
<dbReference type="AlphaFoldDB" id="A0A8S8ZRQ7"/>